<accession>E2CA10</accession>
<sequence>KKRRKAATFQKAWLGMNIFKYWLKLHVDIEKVFCSVYRTVLACGKQNLVAYSQTEKHIWNMKTRNVSPSVPLTVTESTSENHAIKVKIAEIKLSALYTTHNIALNIVNDMNPPLKDIFNDTNIVRDLRLKRKKCMQIIKNI</sequence>
<reference evidence="1 2" key="1">
    <citation type="journal article" date="2010" name="Science">
        <title>Genomic comparison of the ants Camponotus floridanus and Harpegnathos saltator.</title>
        <authorList>
            <person name="Bonasio R."/>
            <person name="Zhang G."/>
            <person name="Ye C."/>
            <person name="Mutti N.S."/>
            <person name="Fang X."/>
            <person name="Qin N."/>
            <person name="Donahue G."/>
            <person name="Yang P."/>
            <person name="Li Q."/>
            <person name="Li C."/>
            <person name="Zhang P."/>
            <person name="Huang Z."/>
            <person name="Berger S.L."/>
            <person name="Reinberg D."/>
            <person name="Wang J."/>
            <person name="Liebig J."/>
        </authorList>
    </citation>
    <scope>NUCLEOTIDE SEQUENCE [LARGE SCALE GENOMIC DNA]</scope>
    <source>
        <strain evidence="1 2">R22 G/1</strain>
    </source>
</reference>
<evidence type="ECO:0000313" key="2">
    <source>
        <dbReference type="Proteomes" id="UP000008237"/>
    </source>
</evidence>
<dbReference type="AlphaFoldDB" id="E2CA10"/>
<keyword evidence="2" id="KW-1185">Reference proteome</keyword>
<dbReference type="Proteomes" id="UP000008237">
    <property type="component" value="Unassembled WGS sequence"/>
</dbReference>
<name>E2CA10_HARSA</name>
<feature type="non-terminal residue" evidence="1">
    <location>
        <position position="1"/>
    </location>
</feature>
<dbReference type="OrthoDB" id="8046116at2759"/>
<feature type="non-terminal residue" evidence="1">
    <location>
        <position position="141"/>
    </location>
</feature>
<evidence type="ECO:0000313" key="1">
    <source>
        <dbReference type="EMBL" id="EFN75165.1"/>
    </source>
</evidence>
<proteinExistence type="predicted"/>
<organism evidence="2">
    <name type="scientific">Harpegnathos saltator</name>
    <name type="common">Jerdon's jumping ant</name>
    <dbReference type="NCBI Taxonomy" id="610380"/>
    <lineage>
        <taxon>Eukaryota</taxon>
        <taxon>Metazoa</taxon>
        <taxon>Ecdysozoa</taxon>
        <taxon>Arthropoda</taxon>
        <taxon>Hexapoda</taxon>
        <taxon>Insecta</taxon>
        <taxon>Pterygota</taxon>
        <taxon>Neoptera</taxon>
        <taxon>Endopterygota</taxon>
        <taxon>Hymenoptera</taxon>
        <taxon>Apocrita</taxon>
        <taxon>Aculeata</taxon>
        <taxon>Formicoidea</taxon>
        <taxon>Formicidae</taxon>
        <taxon>Ponerinae</taxon>
        <taxon>Ponerini</taxon>
        <taxon>Harpegnathos</taxon>
    </lineage>
</organism>
<dbReference type="EMBL" id="GL453920">
    <property type="protein sequence ID" value="EFN75165.1"/>
    <property type="molecule type" value="Genomic_DNA"/>
</dbReference>
<dbReference type="OMA" id="ENKVICX"/>
<dbReference type="InParanoid" id="E2CA10"/>
<protein>
    <submittedName>
        <fullName evidence="1">Uncharacterized protein</fullName>
    </submittedName>
</protein>
<gene>
    <name evidence="1" type="ORF">EAI_08824</name>
</gene>